<reference evidence="1" key="1">
    <citation type="submission" date="2019-02" db="EMBL/GenBank/DDBJ databases">
        <authorList>
            <person name="Gruber-Vodicka R. H."/>
            <person name="Seah K. B. B."/>
        </authorList>
    </citation>
    <scope>NUCLEOTIDE SEQUENCE</scope>
    <source>
        <strain evidence="1">BECK_BZ164</strain>
    </source>
</reference>
<proteinExistence type="predicted"/>
<dbReference type="AlphaFoldDB" id="A0A450W9W8"/>
<accession>A0A450W9W8</accession>
<protein>
    <submittedName>
        <fullName evidence="1">Uncharacterized protein</fullName>
    </submittedName>
</protein>
<evidence type="ECO:0000313" key="1">
    <source>
        <dbReference type="EMBL" id="VFK13876.1"/>
    </source>
</evidence>
<name>A0A450W9W8_9GAMM</name>
<sequence length="52" mass="6058">MPNLYAWNTARTGFVAYPNVREARLFHPTRGRQFFGLCSIHLSPNKKIRPAR</sequence>
<organism evidence="1">
    <name type="scientific">Candidatus Kentrum sp. FM</name>
    <dbReference type="NCBI Taxonomy" id="2126340"/>
    <lineage>
        <taxon>Bacteria</taxon>
        <taxon>Pseudomonadati</taxon>
        <taxon>Pseudomonadota</taxon>
        <taxon>Gammaproteobacteria</taxon>
        <taxon>Candidatus Kentrum</taxon>
    </lineage>
</organism>
<gene>
    <name evidence="1" type="ORF">BECKFM1743B_GA0114221_102971</name>
</gene>
<dbReference type="EMBL" id="CAADFL010000297">
    <property type="protein sequence ID" value="VFK13876.1"/>
    <property type="molecule type" value="Genomic_DNA"/>
</dbReference>